<reference evidence="1" key="1">
    <citation type="journal article" date="2015" name="Nature">
        <title>Complex archaea that bridge the gap between prokaryotes and eukaryotes.</title>
        <authorList>
            <person name="Spang A."/>
            <person name="Saw J.H."/>
            <person name="Jorgensen S.L."/>
            <person name="Zaremba-Niedzwiedzka K."/>
            <person name="Martijn J."/>
            <person name="Lind A.E."/>
            <person name="van Eijk R."/>
            <person name="Schleper C."/>
            <person name="Guy L."/>
            <person name="Ettema T.J."/>
        </authorList>
    </citation>
    <scope>NUCLEOTIDE SEQUENCE</scope>
</reference>
<sequence length="85" mass="9643">MHKPMTKDELESQEGILPEDKLLIEEAVGFHTGCDEEPIKEKALRGYLVALWEELEPDDDLRESLGMTAANWSDGWGYCLAYGEK</sequence>
<dbReference type="EMBL" id="LAZR01052056">
    <property type="protein sequence ID" value="KKK83813.1"/>
    <property type="molecule type" value="Genomic_DNA"/>
</dbReference>
<comment type="caution">
    <text evidence="1">The sequence shown here is derived from an EMBL/GenBank/DDBJ whole genome shotgun (WGS) entry which is preliminary data.</text>
</comment>
<organism evidence="1">
    <name type="scientific">marine sediment metagenome</name>
    <dbReference type="NCBI Taxonomy" id="412755"/>
    <lineage>
        <taxon>unclassified sequences</taxon>
        <taxon>metagenomes</taxon>
        <taxon>ecological metagenomes</taxon>
    </lineage>
</organism>
<dbReference type="AlphaFoldDB" id="A0A0F8YQV0"/>
<evidence type="ECO:0000313" key="1">
    <source>
        <dbReference type="EMBL" id="KKK83813.1"/>
    </source>
</evidence>
<name>A0A0F8YQV0_9ZZZZ</name>
<protein>
    <submittedName>
        <fullName evidence="1">Uncharacterized protein</fullName>
    </submittedName>
</protein>
<gene>
    <name evidence="1" type="ORF">LCGC14_2789620</name>
</gene>
<proteinExistence type="predicted"/>
<accession>A0A0F8YQV0</accession>